<dbReference type="PROSITE" id="PS00198">
    <property type="entry name" value="4FE4S_FER_1"/>
    <property type="match status" value="1"/>
</dbReference>
<dbReference type="AlphaFoldDB" id="A0A315Z8C9"/>
<dbReference type="RefSeq" id="WP_109619962.1">
    <property type="nucleotide sequence ID" value="NZ_QGDO01000004.1"/>
</dbReference>
<feature type="transmembrane region" description="Helical" evidence="7">
    <location>
        <begin position="47"/>
        <end position="68"/>
    </location>
</feature>
<dbReference type="OrthoDB" id="9811700at2"/>
<feature type="transmembrane region" description="Helical" evidence="7">
    <location>
        <begin position="201"/>
        <end position="218"/>
    </location>
</feature>
<dbReference type="InterPro" id="IPR013783">
    <property type="entry name" value="Ig-like_fold"/>
</dbReference>
<dbReference type="GO" id="GO:0005886">
    <property type="term" value="C:plasma membrane"/>
    <property type="evidence" value="ECO:0007669"/>
    <property type="project" value="TreeGrafter"/>
</dbReference>
<dbReference type="PANTHER" id="PTHR30176:SF3">
    <property type="entry name" value="FERREDOXIN-TYPE PROTEIN NAPH"/>
    <property type="match status" value="1"/>
</dbReference>
<keyword evidence="5" id="KW-0408">Iron</keyword>
<evidence type="ECO:0000256" key="7">
    <source>
        <dbReference type="SAM" id="Phobius"/>
    </source>
</evidence>
<feature type="transmembrane region" description="Helical" evidence="7">
    <location>
        <begin position="88"/>
        <end position="109"/>
    </location>
</feature>
<reference evidence="9 10" key="1">
    <citation type="submission" date="2018-03" db="EMBL/GenBank/DDBJ databases">
        <title>Genomic Encyclopedia of Archaeal and Bacterial Type Strains, Phase II (KMG-II): from individual species to whole genera.</title>
        <authorList>
            <person name="Goeker M."/>
        </authorList>
    </citation>
    <scope>NUCLEOTIDE SEQUENCE [LARGE SCALE GENOMIC DNA]</scope>
    <source>
        <strain evidence="9 10">DSM 28229</strain>
    </source>
</reference>
<dbReference type="InterPro" id="IPR014116">
    <property type="entry name" value="Cyt_c_oxidase_cbb3_FixG"/>
</dbReference>
<name>A0A315Z8C9_SEDFL</name>
<evidence type="ECO:0000256" key="6">
    <source>
        <dbReference type="ARBA" id="ARBA00023014"/>
    </source>
</evidence>
<dbReference type="SUPFAM" id="SSF54862">
    <property type="entry name" value="4Fe-4S ferredoxins"/>
    <property type="match status" value="1"/>
</dbReference>
<organism evidence="9 10">
    <name type="scientific">Sediminitomix flava</name>
    <dbReference type="NCBI Taxonomy" id="379075"/>
    <lineage>
        <taxon>Bacteria</taxon>
        <taxon>Pseudomonadati</taxon>
        <taxon>Bacteroidota</taxon>
        <taxon>Cytophagia</taxon>
        <taxon>Cytophagales</taxon>
        <taxon>Flammeovirgaceae</taxon>
        <taxon>Sediminitomix</taxon>
    </lineage>
</organism>
<keyword evidence="1" id="KW-0813">Transport</keyword>
<keyword evidence="7" id="KW-0472">Membrane</keyword>
<dbReference type="Pfam" id="PF12801">
    <property type="entry name" value="Fer4_5"/>
    <property type="match status" value="1"/>
</dbReference>
<dbReference type="EMBL" id="QGDO01000004">
    <property type="protein sequence ID" value="PWJ41006.1"/>
    <property type="molecule type" value="Genomic_DNA"/>
</dbReference>
<accession>A0A315Z8C9</accession>
<keyword evidence="7" id="KW-0812">Transmembrane</keyword>
<evidence type="ECO:0000256" key="2">
    <source>
        <dbReference type="ARBA" id="ARBA00022485"/>
    </source>
</evidence>
<keyword evidence="3" id="KW-0479">Metal-binding</keyword>
<evidence type="ECO:0000256" key="4">
    <source>
        <dbReference type="ARBA" id="ARBA00022982"/>
    </source>
</evidence>
<dbReference type="Pfam" id="PF13746">
    <property type="entry name" value="Fer4_18"/>
    <property type="match status" value="1"/>
</dbReference>
<keyword evidence="6" id="KW-0411">Iron-sulfur</keyword>
<dbReference type="InterPro" id="IPR017900">
    <property type="entry name" value="4Fe4S_Fe_S_CS"/>
</dbReference>
<proteinExistence type="predicted"/>
<keyword evidence="4" id="KW-0249">Electron transport</keyword>
<protein>
    <submittedName>
        <fullName evidence="9">Cytochrome c oxidase accessory protein FixG</fullName>
    </submittedName>
</protein>
<gene>
    <name evidence="9" type="ORF">BC781_104272</name>
</gene>
<dbReference type="NCBIfam" id="TIGR02745">
    <property type="entry name" value="ccoG_rdxA_fixG"/>
    <property type="match status" value="1"/>
</dbReference>
<feature type="transmembrane region" description="Helical" evidence="7">
    <location>
        <begin position="340"/>
        <end position="358"/>
    </location>
</feature>
<evidence type="ECO:0000256" key="1">
    <source>
        <dbReference type="ARBA" id="ARBA00022448"/>
    </source>
</evidence>
<evidence type="ECO:0000313" key="10">
    <source>
        <dbReference type="Proteomes" id="UP000245535"/>
    </source>
</evidence>
<evidence type="ECO:0000259" key="8">
    <source>
        <dbReference type="PROSITE" id="PS51379"/>
    </source>
</evidence>
<keyword evidence="10" id="KW-1185">Reference proteome</keyword>
<dbReference type="GO" id="GO:0046872">
    <property type="term" value="F:metal ion binding"/>
    <property type="evidence" value="ECO:0007669"/>
    <property type="project" value="UniProtKB-KW"/>
</dbReference>
<keyword evidence="2" id="KW-0004">4Fe-4S</keyword>
<comment type="caution">
    <text evidence="9">The sequence shown here is derived from an EMBL/GenBank/DDBJ whole genome shotgun (WGS) entry which is preliminary data.</text>
</comment>
<dbReference type="PROSITE" id="PS51379">
    <property type="entry name" value="4FE4S_FER_2"/>
    <property type="match status" value="1"/>
</dbReference>
<sequence length="471" mass="54039">MAAQQDNRYKEDFREAISTVDSSGKRIWVYPKKPNGKYYNSRKKLSYVLLVFLFVGPFIKIGGQPLLMLNVLERKFVIFGQLFLPHDFFIFVLTMIFGIIFIVLFTVVYGRLFCGWVCPQTIFMEMVFRRIEYWIEGDHNQQRKLDKAPWNSDKIFKRSAKYSLFFIVSFAIANTFLGYIVGGDKLIEMVTLPPTQNLTTFTALFIFTVVFYWVFAYLREQACTTICPYGRLQGVLLDKDSINVSYDFLRGEPRGKKRKKEENEAPKGDCIDCNLCVQVCPTGIDIRNGTQLECVNCTACIDACDAVMTKIDKPTGLIRYATHNEIENNKPFEFNVRMKAYTGVLTLLASVILFMLFSRSTTETTLLRAPGQLYYKTKEGSFRNLYKLKIVNKSHRDIPIKLVLTSHQDGEIIIVGEPEMVLEGESNIEEMVFIDLPPNALDGAKTKIEVDIYENENKIDHVSTSFLGPRS</sequence>
<dbReference type="GO" id="GO:0051539">
    <property type="term" value="F:4 iron, 4 sulfur cluster binding"/>
    <property type="evidence" value="ECO:0007669"/>
    <property type="project" value="UniProtKB-KW"/>
</dbReference>
<dbReference type="Pfam" id="PF11614">
    <property type="entry name" value="FixG_C"/>
    <property type="match status" value="1"/>
</dbReference>
<feature type="domain" description="4Fe-4S ferredoxin-type" evidence="8">
    <location>
        <begin position="258"/>
        <end position="289"/>
    </location>
</feature>
<dbReference type="Gene3D" id="2.60.40.10">
    <property type="entry name" value="Immunoglobulins"/>
    <property type="match status" value="1"/>
</dbReference>
<feature type="transmembrane region" description="Helical" evidence="7">
    <location>
        <begin position="162"/>
        <end position="181"/>
    </location>
</feature>
<keyword evidence="7" id="KW-1133">Transmembrane helix</keyword>
<evidence type="ECO:0000256" key="3">
    <source>
        <dbReference type="ARBA" id="ARBA00022723"/>
    </source>
</evidence>
<dbReference type="PANTHER" id="PTHR30176">
    <property type="entry name" value="FERREDOXIN-TYPE PROTEIN NAPH"/>
    <property type="match status" value="1"/>
</dbReference>
<dbReference type="InterPro" id="IPR017896">
    <property type="entry name" value="4Fe4S_Fe-S-bd"/>
</dbReference>
<evidence type="ECO:0000256" key="5">
    <source>
        <dbReference type="ARBA" id="ARBA00023004"/>
    </source>
</evidence>
<evidence type="ECO:0000313" key="9">
    <source>
        <dbReference type="EMBL" id="PWJ41006.1"/>
    </source>
</evidence>
<dbReference type="Proteomes" id="UP000245535">
    <property type="component" value="Unassembled WGS sequence"/>
</dbReference>
<dbReference type="InterPro" id="IPR051684">
    <property type="entry name" value="Electron_Trans/Redox"/>
</dbReference>
<dbReference type="InterPro" id="IPR032879">
    <property type="entry name" value="FixG_C"/>
</dbReference>
<dbReference type="Gene3D" id="3.30.70.20">
    <property type="match status" value="1"/>
</dbReference>